<dbReference type="InterPro" id="IPR050810">
    <property type="entry name" value="Bact_Secretion_Sys_Channel"/>
</dbReference>
<dbReference type="InterPro" id="IPR005644">
    <property type="entry name" value="NolW-like"/>
</dbReference>
<dbReference type="Proteomes" id="UP000030428">
    <property type="component" value="Unassembled WGS sequence"/>
</dbReference>
<dbReference type="Pfam" id="PF21305">
    <property type="entry name" value="type_II_gspD_N0"/>
    <property type="match status" value="1"/>
</dbReference>
<dbReference type="PANTHER" id="PTHR30332">
    <property type="entry name" value="PROBABLE GENERAL SECRETION PATHWAY PROTEIN D"/>
    <property type="match status" value="1"/>
</dbReference>
<keyword evidence="17" id="KW-1185">Reference proteome</keyword>
<evidence type="ECO:0000256" key="1">
    <source>
        <dbReference type="ARBA" id="ARBA00004442"/>
    </source>
</evidence>
<comment type="similarity">
    <text evidence="2">Belongs to the bacterial secretin family. GSP D subfamily.</text>
</comment>
<gene>
    <name evidence="16" type="ORF">PN36_12070</name>
</gene>
<evidence type="ECO:0000259" key="14">
    <source>
        <dbReference type="Pfam" id="PF03958"/>
    </source>
</evidence>
<evidence type="ECO:0000256" key="3">
    <source>
        <dbReference type="ARBA" id="ARBA00022448"/>
    </source>
</evidence>
<dbReference type="EMBL" id="JSZA02000037">
    <property type="protein sequence ID" value="KHD06206.1"/>
    <property type="molecule type" value="Genomic_DNA"/>
</dbReference>
<feature type="domain" description="NolW-like" evidence="14">
    <location>
        <begin position="339"/>
        <end position="443"/>
    </location>
</feature>
<evidence type="ECO:0000256" key="7">
    <source>
        <dbReference type="ARBA" id="ARBA00022927"/>
    </source>
</evidence>
<keyword evidence="8" id="KW-0472">Membrane</keyword>
<reference evidence="16 17" key="1">
    <citation type="journal article" date="2016" name="Front. Microbiol.">
        <title>Single-Cell (Meta-)Genomics of a Dimorphic Candidatus Thiomargarita nelsonii Reveals Genomic Plasticity.</title>
        <authorList>
            <person name="Flood B.E."/>
            <person name="Fliss P."/>
            <person name="Jones D.S."/>
            <person name="Dick G.J."/>
            <person name="Jain S."/>
            <person name="Kaster A.K."/>
            <person name="Winkel M."/>
            <person name="Mussmann M."/>
            <person name="Bailey J."/>
        </authorList>
    </citation>
    <scope>NUCLEOTIDE SEQUENCE [LARGE SCALE GENOMIC DNA]</scope>
    <source>
        <strain evidence="16">Hydrate Ridge</strain>
    </source>
</reference>
<protein>
    <submittedName>
        <fullName evidence="16">Uncharacterized protein</fullName>
    </submittedName>
</protein>
<sequence>MFLLKQIIVVLLGSSMLVACNTPPKRKKPPISAQQLAKRELQKLRPTVKQAPVEPAIAAPPPPAQVNPLKKVNKTGRLPTVTTVTDRALDMGHLSNNDPIELDFEQVPLRQIIDIIADALNLSVVIDPTINSKVTIRTASDKPLTKKDLWPLLQMLLNDAGVSMEKRRGVYYLKKVDRKLPGTIGITPQTLTSSTSPEVLQITPLRYITAQAAQTVINPLIQPKGRIITLPTLNIIGIITTPQYLKRVNKLLHIIDADPFLHRGMRLFRLINSKATEVQAELDKILKAIYNKTPPTYQVIALERINAILVVTPPNSGFNEVATWVEILDERSDESGEQVFIYKVKNLEASKLASTLSSVFKLDKAAEEKQKRQKTQQKAFPTAKNKKDKKPPSSPTPNGSKTVSADLKVTIVADESTNSLLVRASARDYRQLLETIYTLDQVPKEVMINVVLAEVKLTEASQFGIDWQALLRGTHGSIGSNFSVPDANFAASSTSSSDTNNNTASLAGFTGLTLNYLSGGLNAVLNMVASNNEVSILSRPSLLVRNNEEASINIGSSEPFLSGVNTSSTNNQILSNDVQYKDTGITVKVTPRINDDGIINLKIFQELSQLGEPKTTQQLQSFITRKIETSVVVRDGSTIIIGGLIETIERDDQQGIPLLKDIPFIGRMLFSSTDKKRDRTELALIIVPQIVNPEADNRPLVIQFKKRLKLVTQLLNEQQVLVGEWGELPSH</sequence>
<evidence type="ECO:0000256" key="10">
    <source>
        <dbReference type="RuleBase" id="RU004004"/>
    </source>
</evidence>
<accession>A0A0A6RQQ2</accession>
<keyword evidence="6 12" id="KW-0732">Signal</keyword>
<feature type="chain" id="PRO_5002033292" evidence="12">
    <location>
        <begin position="20"/>
        <end position="731"/>
    </location>
</feature>
<evidence type="ECO:0000313" key="17">
    <source>
        <dbReference type="Proteomes" id="UP000030428"/>
    </source>
</evidence>
<evidence type="ECO:0000256" key="5">
    <source>
        <dbReference type="ARBA" id="ARBA00022692"/>
    </source>
</evidence>
<keyword evidence="3 10" id="KW-0813">Transport</keyword>
<dbReference type="InterPro" id="IPR004846">
    <property type="entry name" value="T2SS/T3SS_dom"/>
</dbReference>
<dbReference type="Gene3D" id="3.30.1370.120">
    <property type="match status" value="3"/>
</dbReference>
<dbReference type="GO" id="GO:0015627">
    <property type="term" value="C:type II protein secretion system complex"/>
    <property type="evidence" value="ECO:0007669"/>
    <property type="project" value="InterPro"/>
</dbReference>
<organism evidence="16 17">
    <name type="scientific">Candidatus Thiomargarita nelsonii</name>
    <dbReference type="NCBI Taxonomy" id="1003181"/>
    <lineage>
        <taxon>Bacteria</taxon>
        <taxon>Pseudomonadati</taxon>
        <taxon>Pseudomonadota</taxon>
        <taxon>Gammaproteobacteria</taxon>
        <taxon>Thiotrichales</taxon>
        <taxon>Thiotrichaceae</taxon>
        <taxon>Thiomargarita</taxon>
    </lineage>
</organism>
<evidence type="ECO:0000313" key="16">
    <source>
        <dbReference type="EMBL" id="KHD06206.1"/>
    </source>
</evidence>
<keyword evidence="4" id="KW-1134">Transmembrane beta strand</keyword>
<feature type="domain" description="GspD-like N0" evidence="15">
    <location>
        <begin position="102"/>
        <end position="164"/>
    </location>
</feature>
<feature type="signal peptide" evidence="12">
    <location>
        <begin position="1"/>
        <end position="19"/>
    </location>
</feature>
<comment type="caution">
    <text evidence="16">The sequence shown here is derived from an EMBL/GenBank/DDBJ whole genome shotgun (WGS) entry which is preliminary data.</text>
</comment>
<evidence type="ECO:0000256" key="6">
    <source>
        <dbReference type="ARBA" id="ARBA00022729"/>
    </source>
</evidence>
<keyword evidence="9" id="KW-0998">Cell outer membrane</keyword>
<dbReference type="PRINTS" id="PR00811">
    <property type="entry name" value="BCTERIALGSPD"/>
</dbReference>
<evidence type="ECO:0000256" key="9">
    <source>
        <dbReference type="ARBA" id="ARBA00023237"/>
    </source>
</evidence>
<dbReference type="Pfam" id="PF00263">
    <property type="entry name" value="Secretin"/>
    <property type="match status" value="1"/>
</dbReference>
<evidence type="ECO:0000259" key="15">
    <source>
        <dbReference type="Pfam" id="PF21305"/>
    </source>
</evidence>
<dbReference type="InterPro" id="IPR013356">
    <property type="entry name" value="T2SS_GspD"/>
</dbReference>
<dbReference type="PANTHER" id="PTHR30332:SF25">
    <property type="entry name" value="SECRETIN XPSD"/>
    <property type="match status" value="1"/>
</dbReference>
<dbReference type="InterPro" id="IPR049371">
    <property type="entry name" value="GspD-like_N0"/>
</dbReference>
<dbReference type="Pfam" id="PF03958">
    <property type="entry name" value="Secretin_N"/>
    <property type="match status" value="1"/>
</dbReference>
<evidence type="ECO:0000259" key="13">
    <source>
        <dbReference type="Pfam" id="PF00263"/>
    </source>
</evidence>
<proteinExistence type="inferred from homology"/>
<keyword evidence="5" id="KW-0812">Transmembrane</keyword>
<comment type="subcellular location">
    <subcellularLocation>
        <location evidence="1 10">Cell outer membrane</location>
    </subcellularLocation>
</comment>
<evidence type="ECO:0000256" key="8">
    <source>
        <dbReference type="ARBA" id="ARBA00023136"/>
    </source>
</evidence>
<dbReference type="PROSITE" id="PS51257">
    <property type="entry name" value="PROKAR_LIPOPROTEIN"/>
    <property type="match status" value="1"/>
</dbReference>
<dbReference type="AlphaFoldDB" id="A0A0A6RQQ2"/>
<dbReference type="InterPro" id="IPR001775">
    <property type="entry name" value="GspD/PilQ"/>
</dbReference>
<evidence type="ECO:0000256" key="12">
    <source>
        <dbReference type="SAM" id="SignalP"/>
    </source>
</evidence>
<feature type="region of interest" description="Disordered" evidence="11">
    <location>
        <begin position="367"/>
        <end position="402"/>
    </location>
</feature>
<dbReference type="InterPro" id="IPR038591">
    <property type="entry name" value="NolW-like_sf"/>
</dbReference>
<keyword evidence="7" id="KW-0653">Protein transport</keyword>
<name>A0A0A6RQQ2_9GAMM</name>
<dbReference type="GO" id="GO:0009279">
    <property type="term" value="C:cell outer membrane"/>
    <property type="evidence" value="ECO:0007669"/>
    <property type="project" value="UniProtKB-SubCell"/>
</dbReference>
<evidence type="ECO:0000256" key="11">
    <source>
        <dbReference type="SAM" id="MobiDB-lite"/>
    </source>
</evidence>
<dbReference type="NCBIfam" id="TIGR02517">
    <property type="entry name" value="type_II_gspD"/>
    <property type="match status" value="1"/>
</dbReference>
<evidence type="ECO:0000256" key="4">
    <source>
        <dbReference type="ARBA" id="ARBA00022452"/>
    </source>
</evidence>
<evidence type="ECO:0000256" key="2">
    <source>
        <dbReference type="ARBA" id="ARBA00006980"/>
    </source>
</evidence>
<dbReference type="GO" id="GO:0015628">
    <property type="term" value="P:protein secretion by the type II secretion system"/>
    <property type="evidence" value="ECO:0007669"/>
    <property type="project" value="InterPro"/>
</dbReference>
<feature type="domain" description="Type II/III secretion system secretin-like" evidence="13">
    <location>
        <begin position="529"/>
        <end position="691"/>
    </location>
</feature>